<dbReference type="Proteomes" id="UP000192491">
    <property type="component" value="Unassembled WGS sequence"/>
</dbReference>
<organism evidence="1 2">
    <name type="scientific">Thiothrix lacustris</name>
    <dbReference type="NCBI Taxonomy" id="525917"/>
    <lineage>
        <taxon>Bacteria</taxon>
        <taxon>Pseudomonadati</taxon>
        <taxon>Pseudomonadota</taxon>
        <taxon>Gammaproteobacteria</taxon>
        <taxon>Thiotrichales</taxon>
        <taxon>Thiotrichaceae</taxon>
        <taxon>Thiothrix</taxon>
    </lineage>
</organism>
<dbReference type="InterPro" id="IPR053841">
    <property type="entry name" value="MksE"/>
</dbReference>
<accession>A0A1Y1QF94</accession>
<gene>
    <name evidence="1" type="ORF">BWK73_36630</name>
</gene>
<evidence type="ECO:0008006" key="3">
    <source>
        <dbReference type="Google" id="ProtNLM"/>
    </source>
</evidence>
<dbReference type="Pfam" id="PF21980">
    <property type="entry name" value="MksE"/>
    <property type="match status" value="1"/>
</dbReference>
<evidence type="ECO:0000313" key="1">
    <source>
        <dbReference type="EMBL" id="OQX04298.1"/>
    </source>
</evidence>
<proteinExistence type="predicted"/>
<comment type="caution">
    <text evidence="1">The sequence shown here is derived from an EMBL/GenBank/DDBJ whole genome shotgun (WGS) entry which is preliminary data.</text>
</comment>
<sequence length="205" mass="23298">MFKQLIPLLLAGEFICQFTHQAAYAYLSDPNHQASVDAYLEKIGLKLVQTRHGGAFYCTHFDMDADGKKSAQKTFKDIKQTLRPIVTFLELLMRITQQDDILTAGTLLETNQVMKVIDANPSLRNDLQSLTNQAGLRAENTDRSRLVKILTDFCKQGYLVLVNPEREIYRVTGKIEYIMEVIEFLMEHEAVSDVEETEIPQGALL</sequence>
<name>A0A1Y1QF94_9GAMM</name>
<reference evidence="1 2" key="1">
    <citation type="submission" date="2017-01" db="EMBL/GenBank/DDBJ databases">
        <title>Novel large sulfur bacteria in the metagenomes of groundwater-fed chemosynthetic microbial mats in the Lake Huron basin.</title>
        <authorList>
            <person name="Sharrar A.M."/>
            <person name="Flood B.E."/>
            <person name="Bailey J.V."/>
            <person name="Jones D.S."/>
            <person name="Biddanda B."/>
            <person name="Ruberg S.A."/>
            <person name="Marcus D.N."/>
            <person name="Dick G.J."/>
        </authorList>
    </citation>
    <scope>NUCLEOTIDE SEQUENCE [LARGE SCALE GENOMIC DNA]</scope>
    <source>
        <strain evidence="1">A8</strain>
    </source>
</reference>
<protein>
    <recommendedName>
        <fullName evidence="3">DUF4194 domain-containing protein</fullName>
    </recommendedName>
</protein>
<evidence type="ECO:0000313" key="2">
    <source>
        <dbReference type="Proteomes" id="UP000192491"/>
    </source>
</evidence>
<dbReference type="EMBL" id="MTEJ01000348">
    <property type="protein sequence ID" value="OQX04298.1"/>
    <property type="molecule type" value="Genomic_DNA"/>
</dbReference>
<dbReference type="AlphaFoldDB" id="A0A1Y1QF94"/>